<dbReference type="GO" id="GO:0016787">
    <property type="term" value="F:hydrolase activity"/>
    <property type="evidence" value="ECO:0007669"/>
    <property type="project" value="InterPro"/>
</dbReference>
<proteinExistence type="predicted"/>
<keyword evidence="2" id="KW-1185">Reference proteome</keyword>
<sequence>MHDVDCEIDHIGVIDPFTCDDAIIPLVQQACKESFYAREIFPEVAVSGSKDCSFMINRVQVRVGKATYMMFGMNLNYPHHHPPFDFQEVVLSVAIEAFINVIREAHGNE</sequence>
<dbReference type="InterPro" id="IPR002933">
    <property type="entry name" value="Peptidase_M20"/>
</dbReference>
<protein>
    <recommendedName>
        <fullName evidence="3">Amidohydrolase</fullName>
    </recommendedName>
</protein>
<gene>
    <name evidence="1" type="ORF">GCM10007971_23780</name>
</gene>
<reference evidence="1" key="1">
    <citation type="journal article" date="2014" name="Int. J. Syst. Evol. Microbiol.">
        <title>Complete genome sequence of Corynebacterium casei LMG S-19264T (=DSM 44701T), isolated from a smear-ripened cheese.</title>
        <authorList>
            <consortium name="US DOE Joint Genome Institute (JGI-PGF)"/>
            <person name="Walter F."/>
            <person name="Albersmeier A."/>
            <person name="Kalinowski J."/>
            <person name="Ruckert C."/>
        </authorList>
    </citation>
    <scope>NUCLEOTIDE SEQUENCE</scope>
    <source>
        <strain evidence="1">JCM 17251</strain>
    </source>
</reference>
<evidence type="ECO:0000313" key="1">
    <source>
        <dbReference type="EMBL" id="GGN60065.1"/>
    </source>
</evidence>
<dbReference type="Pfam" id="PF01546">
    <property type="entry name" value="Peptidase_M20"/>
    <property type="match status" value="1"/>
</dbReference>
<dbReference type="SUPFAM" id="SSF53187">
    <property type="entry name" value="Zn-dependent exopeptidases"/>
    <property type="match status" value="1"/>
</dbReference>
<evidence type="ECO:0000313" key="2">
    <source>
        <dbReference type="Proteomes" id="UP000624041"/>
    </source>
</evidence>
<name>A0A917XZ93_9BACI</name>
<reference evidence="1" key="2">
    <citation type="submission" date="2020-09" db="EMBL/GenBank/DDBJ databases">
        <authorList>
            <person name="Sun Q."/>
            <person name="Ohkuma M."/>
        </authorList>
    </citation>
    <scope>NUCLEOTIDE SEQUENCE</scope>
    <source>
        <strain evidence="1">JCM 17251</strain>
    </source>
</reference>
<dbReference type="RefSeq" id="WP_188857675.1">
    <property type="nucleotide sequence ID" value="NZ_BMOS01000016.1"/>
</dbReference>
<dbReference type="Gene3D" id="3.40.630.10">
    <property type="entry name" value="Zn peptidases"/>
    <property type="match status" value="1"/>
</dbReference>
<dbReference type="EMBL" id="BMOS01000016">
    <property type="protein sequence ID" value="GGN60065.1"/>
    <property type="molecule type" value="Genomic_DNA"/>
</dbReference>
<evidence type="ECO:0008006" key="3">
    <source>
        <dbReference type="Google" id="ProtNLM"/>
    </source>
</evidence>
<dbReference type="AlphaFoldDB" id="A0A917XZ93"/>
<comment type="caution">
    <text evidence="1">The sequence shown here is derived from an EMBL/GenBank/DDBJ whole genome shotgun (WGS) entry which is preliminary data.</text>
</comment>
<accession>A0A917XZ93</accession>
<dbReference type="Proteomes" id="UP000624041">
    <property type="component" value="Unassembled WGS sequence"/>
</dbReference>
<organism evidence="1 2">
    <name type="scientific">Oceanobacillus indicireducens</name>
    <dbReference type="NCBI Taxonomy" id="1004261"/>
    <lineage>
        <taxon>Bacteria</taxon>
        <taxon>Bacillati</taxon>
        <taxon>Bacillota</taxon>
        <taxon>Bacilli</taxon>
        <taxon>Bacillales</taxon>
        <taxon>Bacillaceae</taxon>
        <taxon>Oceanobacillus</taxon>
    </lineage>
</organism>